<dbReference type="HOGENOM" id="CLU_1262232_0_0_1"/>
<dbReference type="PROSITE" id="PS50011">
    <property type="entry name" value="PROTEIN_KINASE_DOM"/>
    <property type="match status" value="1"/>
</dbReference>
<dbReference type="PROSITE" id="PS00108">
    <property type="entry name" value="PROTEIN_KINASE_ST"/>
    <property type="match status" value="1"/>
</dbReference>
<proteinExistence type="predicted"/>
<dbReference type="EMBL" id="KN837294">
    <property type="protein sequence ID" value="KIJ28958.1"/>
    <property type="molecule type" value="Genomic_DNA"/>
</dbReference>
<evidence type="ECO:0000256" key="1">
    <source>
        <dbReference type="SAM" id="MobiDB-lite"/>
    </source>
</evidence>
<name>A0A0C9THK7_SPHS4</name>
<dbReference type="GO" id="GO:0004672">
    <property type="term" value="F:protein kinase activity"/>
    <property type="evidence" value="ECO:0007669"/>
    <property type="project" value="InterPro"/>
</dbReference>
<dbReference type="Gene3D" id="1.10.510.10">
    <property type="entry name" value="Transferase(Phosphotransferase) domain 1"/>
    <property type="match status" value="1"/>
</dbReference>
<dbReference type="OrthoDB" id="541276at2759"/>
<evidence type="ECO:0000313" key="3">
    <source>
        <dbReference type="EMBL" id="KIJ28958.1"/>
    </source>
</evidence>
<dbReference type="GO" id="GO:0005524">
    <property type="term" value="F:ATP binding"/>
    <property type="evidence" value="ECO:0007669"/>
    <property type="project" value="InterPro"/>
</dbReference>
<evidence type="ECO:0000313" key="4">
    <source>
        <dbReference type="Proteomes" id="UP000054279"/>
    </source>
</evidence>
<feature type="compositionally biased region" description="Low complexity" evidence="1">
    <location>
        <begin position="118"/>
        <end position="131"/>
    </location>
</feature>
<dbReference type="AlphaFoldDB" id="A0A0C9THK7"/>
<dbReference type="InterPro" id="IPR000719">
    <property type="entry name" value="Prot_kinase_dom"/>
</dbReference>
<dbReference type="Proteomes" id="UP000054279">
    <property type="component" value="Unassembled WGS sequence"/>
</dbReference>
<reference evidence="3 4" key="1">
    <citation type="submission" date="2014-06" db="EMBL/GenBank/DDBJ databases">
        <title>Evolutionary Origins and Diversification of the Mycorrhizal Mutualists.</title>
        <authorList>
            <consortium name="DOE Joint Genome Institute"/>
            <consortium name="Mycorrhizal Genomics Consortium"/>
            <person name="Kohler A."/>
            <person name="Kuo A."/>
            <person name="Nagy L.G."/>
            <person name="Floudas D."/>
            <person name="Copeland A."/>
            <person name="Barry K.W."/>
            <person name="Cichocki N."/>
            <person name="Veneault-Fourrey C."/>
            <person name="LaButti K."/>
            <person name="Lindquist E.A."/>
            <person name="Lipzen A."/>
            <person name="Lundell T."/>
            <person name="Morin E."/>
            <person name="Murat C."/>
            <person name="Riley R."/>
            <person name="Ohm R."/>
            <person name="Sun H."/>
            <person name="Tunlid A."/>
            <person name="Henrissat B."/>
            <person name="Grigoriev I.V."/>
            <person name="Hibbett D.S."/>
            <person name="Martin F."/>
        </authorList>
    </citation>
    <scope>NUCLEOTIDE SEQUENCE [LARGE SCALE GENOMIC DNA]</scope>
    <source>
        <strain evidence="3 4">SS14</strain>
    </source>
</reference>
<dbReference type="InterPro" id="IPR011009">
    <property type="entry name" value="Kinase-like_dom_sf"/>
</dbReference>
<sequence>MLPGVICWDKWSNNEARCFKETDIKVGKVLGEGSNGRVNVCHLRARRGVDHVRRVRLPWKYALKTSKTENGILAVQNECVVHEEPTMRIPDAIVPCVGCLYKRLKVDHEAPSAVENTSSSSKSSSEFAPESSPKPDDATHEFVGFVMEHMPTNLFSLIQDLSKTYRVAGTLGLHPQVVRWYIIELLKRLRQVHDQGYFHSDIKPENVMVDTPDTPTLIN</sequence>
<evidence type="ECO:0000259" key="2">
    <source>
        <dbReference type="PROSITE" id="PS50011"/>
    </source>
</evidence>
<keyword evidence="4" id="KW-1185">Reference proteome</keyword>
<gene>
    <name evidence="3" type="ORF">M422DRAFT_269744</name>
</gene>
<dbReference type="InterPro" id="IPR008271">
    <property type="entry name" value="Ser/Thr_kinase_AS"/>
</dbReference>
<feature type="region of interest" description="Disordered" evidence="1">
    <location>
        <begin position="112"/>
        <end position="138"/>
    </location>
</feature>
<dbReference type="SUPFAM" id="SSF56112">
    <property type="entry name" value="Protein kinase-like (PK-like)"/>
    <property type="match status" value="1"/>
</dbReference>
<accession>A0A0C9THK7</accession>
<feature type="domain" description="Protein kinase" evidence="2">
    <location>
        <begin position="24"/>
        <end position="219"/>
    </location>
</feature>
<organism evidence="3 4">
    <name type="scientific">Sphaerobolus stellatus (strain SS14)</name>
    <dbReference type="NCBI Taxonomy" id="990650"/>
    <lineage>
        <taxon>Eukaryota</taxon>
        <taxon>Fungi</taxon>
        <taxon>Dikarya</taxon>
        <taxon>Basidiomycota</taxon>
        <taxon>Agaricomycotina</taxon>
        <taxon>Agaricomycetes</taxon>
        <taxon>Phallomycetidae</taxon>
        <taxon>Geastrales</taxon>
        <taxon>Sphaerobolaceae</taxon>
        <taxon>Sphaerobolus</taxon>
    </lineage>
</organism>
<protein>
    <recommendedName>
        <fullName evidence="2">Protein kinase domain-containing protein</fullName>
    </recommendedName>
</protein>